<dbReference type="eggNOG" id="COG0210">
    <property type="taxonomic scope" value="Bacteria"/>
</dbReference>
<feature type="region of interest" description="Disordered" evidence="2">
    <location>
        <begin position="1"/>
        <end position="66"/>
    </location>
</feature>
<accession>I0HCP4</accession>
<evidence type="ECO:0000259" key="3">
    <source>
        <dbReference type="Pfam" id="PF13086"/>
    </source>
</evidence>
<dbReference type="eggNOG" id="COG1112">
    <property type="taxonomic scope" value="Bacteria"/>
</dbReference>
<feature type="compositionally biased region" description="Gly residues" evidence="2">
    <location>
        <begin position="34"/>
        <end position="43"/>
    </location>
</feature>
<dbReference type="PANTHER" id="PTHR10887">
    <property type="entry name" value="DNA2/NAM7 HELICASE FAMILY"/>
    <property type="match status" value="1"/>
</dbReference>
<dbReference type="InterPro" id="IPR041677">
    <property type="entry name" value="DNA2/NAM7_AAA_11"/>
</dbReference>
<dbReference type="OrthoDB" id="9757917at2"/>
<protein>
    <recommendedName>
        <fullName evidence="3">DNA2/NAM7 helicase helicase domain-containing protein</fullName>
    </recommendedName>
</protein>
<keyword evidence="1" id="KW-0175">Coiled coil</keyword>
<feature type="region of interest" description="Disordered" evidence="2">
    <location>
        <begin position="160"/>
        <end position="210"/>
    </location>
</feature>
<dbReference type="Proteomes" id="UP000007882">
    <property type="component" value="Chromosome"/>
</dbReference>
<dbReference type="PANTHER" id="PTHR10887:SF495">
    <property type="entry name" value="HELICASE SENATAXIN ISOFORM X1-RELATED"/>
    <property type="match status" value="1"/>
</dbReference>
<dbReference type="PATRIC" id="fig|512565.3.peg.5557"/>
<dbReference type="SUPFAM" id="SSF52540">
    <property type="entry name" value="P-loop containing nucleoside triphosphate hydrolases"/>
    <property type="match status" value="1"/>
</dbReference>
<feature type="compositionally biased region" description="Basic and acidic residues" evidence="2">
    <location>
        <begin position="7"/>
        <end position="19"/>
    </location>
</feature>
<sequence length="639" mass="66614">MASTPVDLDRDDRDRHEPGGDGSIGVDAFSGAGQRSGGPGSGAAGRPAQRRPAPGPGGGEQPVRYRNDRFCATLELAVAAAHGLDAAAERVPAQRGDGSVEPGAGFVERSAGFAESGAGLIDPGLAERIQRDAIVRLRAGATANPGLLALVAEGRFAPPGPPWPAASPGCPAPDVPPPAEPSGGAGPDVPPPAEPSGGAGRRSAGEGTAPDRVEAVRRALAVPDLLCLVAPPGAARTLTVVEIVRAAAERGERVLITAPETAAVDAVMTRLPPGPIVVRADLPGGGPGTVAAAAAETQRRILARSQAAAHRLEPWLGEPSPAMGWLKRLTSALAEADQERQRADRACAERDTIAEETRQRLGGPVRDRWQAVEAAERAAALAGHAVERLGASLRRAEGSRFGRWRAGRLRARLAVAIPAADQAREALARARQEYAEHHDRLKKEVEQDAAVRAAADRAAFAGLAAHRALESAERSAHRVCQLLDGVAPEPAWTADVPGLSDFAEHCTGLEPMLRSRAGLLREWRQRAARPSRQLHAELLRYADVVATTCLGAGRPDHGELEFDLVVLVDAGRTALPSALVPLVRARRAVLAGDTGRGPLRDVGAALVPDEVAGLLTTSVLNRLLERAPAANRVRLRSAP</sequence>
<name>I0HCP4_ACTM4</name>
<dbReference type="HOGENOM" id="CLU_428047_0_0_11"/>
<evidence type="ECO:0000313" key="4">
    <source>
        <dbReference type="EMBL" id="BAL90781.1"/>
    </source>
</evidence>
<feature type="domain" description="DNA2/NAM7 helicase helicase" evidence="3">
    <location>
        <begin position="214"/>
        <end position="593"/>
    </location>
</feature>
<dbReference type="AlphaFoldDB" id="I0HCP4"/>
<dbReference type="Pfam" id="PF13086">
    <property type="entry name" value="AAA_11"/>
    <property type="match status" value="1"/>
</dbReference>
<feature type="coiled-coil region" evidence="1">
    <location>
        <begin position="420"/>
        <end position="447"/>
    </location>
</feature>
<evidence type="ECO:0000256" key="2">
    <source>
        <dbReference type="SAM" id="MobiDB-lite"/>
    </source>
</evidence>
<evidence type="ECO:0000256" key="1">
    <source>
        <dbReference type="SAM" id="Coils"/>
    </source>
</evidence>
<reference evidence="4 5" key="1">
    <citation type="submission" date="2012-02" db="EMBL/GenBank/DDBJ databases">
        <title>Complete genome sequence of Actinoplanes missouriensis 431 (= NBRC 102363).</title>
        <authorList>
            <person name="Ohnishi Y."/>
            <person name="Ishikawa J."/>
            <person name="Sekine M."/>
            <person name="Hosoyama A."/>
            <person name="Harada T."/>
            <person name="Narita H."/>
            <person name="Hata T."/>
            <person name="Konno Y."/>
            <person name="Tutikane K."/>
            <person name="Fujita N."/>
            <person name="Horinouchi S."/>
            <person name="Hayakawa M."/>
        </authorList>
    </citation>
    <scope>NUCLEOTIDE SEQUENCE [LARGE SCALE GENOMIC DNA]</scope>
    <source>
        <strain evidence="5">ATCC 14538 / DSM 43046 / CBS 188.64 / JCM 3121 / NBRC 102363 / NCIMB 12654 / NRRL B-3342 / UNCC 431</strain>
    </source>
</reference>
<dbReference type="InterPro" id="IPR045055">
    <property type="entry name" value="DNA2/NAM7-like"/>
</dbReference>
<dbReference type="InterPro" id="IPR027417">
    <property type="entry name" value="P-loop_NTPase"/>
</dbReference>
<feature type="compositionally biased region" description="Pro residues" evidence="2">
    <location>
        <begin position="160"/>
        <end position="180"/>
    </location>
</feature>
<gene>
    <name evidence="4" type="ordered locus">AMIS_55610</name>
</gene>
<dbReference type="STRING" id="512565.AMIS_55610"/>
<proteinExistence type="predicted"/>
<evidence type="ECO:0000313" key="5">
    <source>
        <dbReference type="Proteomes" id="UP000007882"/>
    </source>
</evidence>
<organism evidence="4 5">
    <name type="scientific">Actinoplanes missouriensis (strain ATCC 14538 / DSM 43046 / CBS 188.64 / JCM 3121 / NBRC 102363 / NCIMB 12654 / NRRL B-3342 / UNCC 431)</name>
    <dbReference type="NCBI Taxonomy" id="512565"/>
    <lineage>
        <taxon>Bacteria</taxon>
        <taxon>Bacillati</taxon>
        <taxon>Actinomycetota</taxon>
        <taxon>Actinomycetes</taxon>
        <taxon>Micromonosporales</taxon>
        <taxon>Micromonosporaceae</taxon>
        <taxon>Actinoplanes</taxon>
    </lineage>
</organism>
<dbReference type="Gene3D" id="3.40.50.300">
    <property type="entry name" value="P-loop containing nucleotide triphosphate hydrolases"/>
    <property type="match status" value="1"/>
</dbReference>
<keyword evidence="5" id="KW-1185">Reference proteome</keyword>
<dbReference type="GO" id="GO:0004386">
    <property type="term" value="F:helicase activity"/>
    <property type="evidence" value="ECO:0007669"/>
    <property type="project" value="InterPro"/>
</dbReference>
<dbReference type="EMBL" id="AP012319">
    <property type="protein sequence ID" value="BAL90781.1"/>
    <property type="molecule type" value="Genomic_DNA"/>
</dbReference>
<dbReference type="KEGG" id="ams:AMIS_55610"/>